<dbReference type="EMBL" id="EQ973818">
    <property type="protein sequence ID" value="EEF44755.1"/>
    <property type="molecule type" value="Genomic_DNA"/>
</dbReference>
<dbReference type="GO" id="GO:0010052">
    <property type="term" value="P:guard cell differentiation"/>
    <property type="evidence" value="ECO:0000318"/>
    <property type="project" value="GO_Central"/>
</dbReference>
<feature type="chain" id="PRO_5027166710" description="Epidermal patterning factor-like protein" evidence="7">
    <location>
        <begin position="29"/>
        <end position="93"/>
    </location>
</feature>
<keyword evidence="9" id="KW-1185">Reference proteome</keyword>
<proteinExistence type="inferred from homology"/>
<dbReference type="AlphaFoldDB" id="B9RV22"/>
<dbReference type="GO" id="GO:0005576">
    <property type="term" value="C:extracellular region"/>
    <property type="evidence" value="ECO:0007669"/>
    <property type="project" value="UniProtKB-SubCell"/>
</dbReference>
<dbReference type="PANTHER" id="PTHR33109:SF4">
    <property type="entry name" value="EPIDERMAL PATTERNING FACTOR-LIKE PROTEIN 6"/>
    <property type="match status" value="1"/>
</dbReference>
<evidence type="ECO:0000256" key="2">
    <source>
        <dbReference type="ARBA" id="ARBA00008127"/>
    </source>
</evidence>
<dbReference type="PANTHER" id="PTHR33109">
    <property type="entry name" value="EPIDERMAL PATTERNING FACTOR-LIKE PROTEIN 4"/>
    <property type="match status" value="1"/>
</dbReference>
<keyword evidence="6" id="KW-1015">Disulfide bond</keyword>
<comment type="similarity">
    <text evidence="2 7">Belongs to the plant cysteine rich small secretory peptide family. Epidermal patterning factor subfamily.</text>
</comment>
<evidence type="ECO:0000256" key="3">
    <source>
        <dbReference type="ARBA" id="ARBA00022473"/>
    </source>
</evidence>
<accession>B9RV22</accession>
<dbReference type="STRING" id="3988.B9RV22"/>
<evidence type="ECO:0000256" key="6">
    <source>
        <dbReference type="ARBA" id="ARBA00023157"/>
    </source>
</evidence>
<dbReference type="Pfam" id="PF17181">
    <property type="entry name" value="EPF"/>
    <property type="match status" value="1"/>
</dbReference>
<evidence type="ECO:0000256" key="7">
    <source>
        <dbReference type="RuleBase" id="RU367102"/>
    </source>
</evidence>
<organism evidence="8 9">
    <name type="scientific">Ricinus communis</name>
    <name type="common">Castor bean</name>
    <dbReference type="NCBI Taxonomy" id="3988"/>
    <lineage>
        <taxon>Eukaryota</taxon>
        <taxon>Viridiplantae</taxon>
        <taxon>Streptophyta</taxon>
        <taxon>Embryophyta</taxon>
        <taxon>Tracheophyta</taxon>
        <taxon>Spermatophyta</taxon>
        <taxon>Magnoliopsida</taxon>
        <taxon>eudicotyledons</taxon>
        <taxon>Gunneridae</taxon>
        <taxon>Pentapetalae</taxon>
        <taxon>rosids</taxon>
        <taxon>fabids</taxon>
        <taxon>Malpighiales</taxon>
        <taxon>Euphorbiaceae</taxon>
        <taxon>Acalyphoideae</taxon>
        <taxon>Acalypheae</taxon>
        <taxon>Ricinus</taxon>
    </lineage>
</organism>
<keyword evidence="4 7" id="KW-0964">Secreted</keyword>
<sequence length="93" mass="10447">MASTMGKVVVILIILCLLLLQSFKPADALKFTRIGYRSMNGRVPVPPRCMNKCTVCSPCKPVLVTRPPKLYPKEEEYYPLAWKCSCGGHLYDP</sequence>
<evidence type="ECO:0000256" key="5">
    <source>
        <dbReference type="ARBA" id="ARBA00022729"/>
    </source>
</evidence>
<dbReference type="Proteomes" id="UP000008311">
    <property type="component" value="Unassembled WGS sequence"/>
</dbReference>
<dbReference type="InterPro" id="IPR039455">
    <property type="entry name" value="EPFL"/>
</dbReference>
<evidence type="ECO:0000313" key="9">
    <source>
        <dbReference type="Proteomes" id="UP000008311"/>
    </source>
</evidence>
<protein>
    <recommendedName>
        <fullName evidence="7">Epidermal patterning factor-like protein</fullName>
    </recommendedName>
</protein>
<keyword evidence="3 7" id="KW-0217">Developmental protein</keyword>
<comment type="subcellular location">
    <subcellularLocation>
        <location evidence="1 7">Secreted</location>
    </subcellularLocation>
</comment>
<keyword evidence="5 7" id="KW-0732">Signal</keyword>
<feature type="signal peptide" evidence="7">
    <location>
        <begin position="1"/>
        <end position="28"/>
    </location>
</feature>
<comment type="function">
    <text evidence="7">Controls stomatal patterning.</text>
</comment>
<reference evidence="9" key="1">
    <citation type="journal article" date="2010" name="Nat. Biotechnol.">
        <title>Draft genome sequence of the oilseed species Ricinus communis.</title>
        <authorList>
            <person name="Chan A.P."/>
            <person name="Crabtree J."/>
            <person name="Zhao Q."/>
            <person name="Lorenzi H."/>
            <person name="Orvis J."/>
            <person name="Puiu D."/>
            <person name="Melake-Berhan A."/>
            <person name="Jones K.M."/>
            <person name="Redman J."/>
            <person name="Chen G."/>
            <person name="Cahoon E.B."/>
            <person name="Gedil M."/>
            <person name="Stanke M."/>
            <person name="Haas B.J."/>
            <person name="Wortman J.R."/>
            <person name="Fraser-Liggett C.M."/>
            <person name="Ravel J."/>
            <person name="Rabinowicz P.D."/>
        </authorList>
    </citation>
    <scope>NUCLEOTIDE SEQUENCE [LARGE SCALE GENOMIC DNA]</scope>
    <source>
        <strain evidence="9">cv. Hale</strain>
    </source>
</reference>
<evidence type="ECO:0000256" key="1">
    <source>
        <dbReference type="ARBA" id="ARBA00004613"/>
    </source>
</evidence>
<evidence type="ECO:0000256" key="4">
    <source>
        <dbReference type="ARBA" id="ARBA00022525"/>
    </source>
</evidence>
<dbReference type="InParanoid" id="B9RV22"/>
<name>B9RV22_RICCO</name>
<evidence type="ECO:0000313" key="8">
    <source>
        <dbReference type="EMBL" id="EEF44755.1"/>
    </source>
</evidence>
<gene>
    <name evidence="8" type="ORF">RCOM_0898170</name>
</gene>